<protein>
    <submittedName>
        <fullName evidence="1">Uncharacterized protein</fullName>
    </submittedName>
</protein>
<name>A0ABD3KN83_EUCGL</name>
<accession>A0ABD3KN83</accession>
<dbReference type="Proteomes" id="UP001634007">
    <property type="component" value="Unassembled WGS sequence"/>
</dbReference>
<comment type="caution">
    <text evidence="1">The sequence shown here is derived from an EMBL/GenBank/DDBJ whole genome shotgun (WGS) entry which is preliminary data.</text>
</comment>
<sequence length="193" mass="21362">MHFFGNENPKQLPVPPLAFDHASTLTNPQSLWLIRFPKLKSLELSHSQILNLEFEYGSACIPQLKKVVLRGTNLQGVLGLPSSLSILSIRACLSLKRLPTIQNLINLLELELLNLPVEESKGLGEIKRLEILVVSDCKIVLLNGLSKLRSLQRLSLKNCNSLNKLPNVSDLTMLKVLEIHVARGSVTSKASTN</sequence>
<dbReference type="SUPFAM" id="SSF52058">
    <property type="entry name" value="L domain-like"/>
    <property type="match status" value="1"/>
</dbReference>
<keyword evidence="2" id="KW-1185">Reference proteome</keyword>
<gene>
    <name evidence="1" type="ORF">ACJRO7_022174</name>
</gene>
<dbReference type="AlphaFoldDB" id="A0ABD3KN83"/>
<evidence type="ECO:0000313" key="1">
    <source>
        <dbReference type="EMBL" id="KAL3741013.1"/>
    </source>
</evidence>
<dbReference type="EMBL" id="JBJKBG010000005">
    <property type="protein sequence ID" value="KAL3741013.1"/>
    <property type="molecule type" value="Genomic_DNA"/>
</dbReference>
<dbReference type="Gene3D" id="3.80.10.10">
    <property type="entry name" value="Ribonuclease Inhibitor"/>
    <property type="match status" value="1"/>
</dbReference>
<proteinExistence type="predicted"/>
<dbReference type="InterPro" id="IPR032675">
    <property type="entry name" value="LRR_dom_sf"/>
</dbReference>
<reference evidence="1 2" key="1">
    <citation type="submission" date="2024-11" db="EMBL/GenBank/DDBJ databases">
        <title>Chromosome-level genome assembly of Eucalyptus globulus Labill. provides insights into its genome evolution.</title>
        <authorList>
            <person name="Li X."/>
        </authorList>
    </citation>
    <scope>NUCLEOTIDE SEQUENCE [LARGE SCALE GENOMIC DNA]</scope>
    <source>
        <strain evidence="1">CL2024</strain>
        <tissue evidence="1">Fresh tender leaves</tissue>
    </source>
</reference>
<organism evidence="1 2">
    <name type="scientific">Eucalyptus globulus</name>
    <name type="common">Tasmanian blue gum</name>
    <dbReference type="NCBI Taxonomy" id="34317"/>
    <lineage>
        <taxon>Eukaryota</taxon>
        <taxon>Viridiplantae</taxon>
        <taxon>Streptophyta</taxon>
        <taxon>Embryophyta</taxon>
        <taxon>Tracheophyta</taxon>
        <taxon>Spermatophyta</taxon>
        <taxon>Magnoliopsida</taxon>
        <taxon>eudicotyledons</taxon>
        <taxon>Gunneridae</taxon>
        <taxon>Pentapetalae</taxon>
        <taxon>rosids</taxon>
        <taxon>malvids</taxon>
        <taxon>Myrtales</taxon>
        <taxon>Myrtaceae</taxon>
        <taxon>Myrtoideae</taxon>
        <taxon>Eucalypteae</taxon>
        <taxon>Eucalyptus</taxon>
    </lineage>
</organism>
<evidence type="ECO:0000313" key="2">
    <source>
        <dbReference type="Proteomes" id="UP001634007"/>
    </source>
</evidence>